<comment type="caution">
    <text evidence="2">The sequence shown here is derived from an EMBL/GenBank/DDBJ whole genome shotgun (WGS) entry which is preliminary data.</text>
</comment>
<keyword evidence="3" id="KW-1185">Reference proteome</keyword>
<feature type="region of interest" description="Disordered" evidence="1">
    <location>
        <begin position="101"/>
        <end position="122"/>
    </location>
</feature>
<dbReference type="AlphaFoldDB" id="A0A5A7PNR2"/>
<protein>
    <submittedName>
        <fullName evidence="2">Uncharacterized protein</fullName>
    </submittedName>
</protein>
<name>A0A5A7PNR2_STRAF</name>
<sequence length="227" mass="24178">MHGSISLRDDRKGEVEYCSWVVVGDVASDDIRGVVDGDNEGERTGLTAMAVGVLFPGADTGLGSGASAGGGGGGDESRGEGGLGWGPQVDIEWGWVVASPDTRDRRHNSRPASSQSPPTATKTNVGYGLLSSPPSTFFLHLSAVHNHQRLLCLPPQPPLTLIFSAQICHITRTRMDTQGVGPIANGHGAGTVSLLVFFAGVEQRKEPVVVLRRKKSQGWFGWQRRRQ</sequence>
<feature type="compositionally biased region" description="Gly residues" evidence="1">
    <location>
        <begin position="64"/>
        <end position="85"/>
    </location>
</feature>
<reference evidence="3" key="1">
    <citation type="journal article" date="2019" name="Curr. Biol.">
        <title>Genome Sequence of Striga asiatica Provides Insight into the Evolution of Plant Parasitism.</title>
        <authorList>
            <person name="Yoshida S."/>
            <person name="Kim S."/>
            <person name="Wafula E.K."/>
            <person name="Tanskanen J."/>
            <person name="Kim Y.M."/>
            <person name="Honaas L."/>
            <person name="Yang Z."/>
            <person name="Spallek T."/>
            <person name="Conn C.E."/>
            <person name="Ichihashi Y."/>
            <person name="Cheong K."/>
            <person name="Cui S."/>
            <person name="Der J.P."/>
            <person name="Gundlach H."/>
            <person name="Jiao Y."/>
            <person name="Hori C."/>
            <person name="Ishida J.K."/>
            <person name="Kasahara H."/>
            <person name="Kiba T."/>
            <person name="Kim M.S."/>
            <person name="Koo N."/>
            <person name="Laohavisit A."/>
            <person name="Lee Y.H."/>
            <person name="Lumba S."/>
            <person name="McCourt P."/>
            <person name="Mortimer J.C."/>
            <person name="Mutuku J.M."/>
            <person name="Nomura T."/>
            <person name="Sasaki-Sekimoto Y."/>
            <person name="Seto Y."/>
            <person name="Wang Y."/>
            <person name="Wakatake T."/>
            <person name="Sakakibara H."/>
            <person name="Demura T."/>
            <person name="Yamaguchi S."/>
            <person name="Yoneyama K."/>
            <person name="Manabe R.I."/>
            <person name="Nelson D.C."/>
            <person name="Schulman A.H."/>
            <person name="Timko M.P."/>
            <person name="dePamphilis C.W."/>
            <person name="Choi D."/>
            <person name="Shirasu K."/>
        </authorList>
    </citation>
    <scope>NUCLEOTIDE SEQUENCE [LARGE SCALE GENOMIC DNA]</scope>
    <source>
        <strain evidence="3">cv. UVA1</strain>
    </source>
</reference>
<accession>A0A5A7PNR2</accession>
<gene>
    <name evidence="2" type="ORF">STAS_10468</name>
</gene>
<feature type="region of interest" description="Disordered" evidence="1">
    <location>
        <begin position="64"/>
        <end position="87"/>
    </location>
</feature>
<evidence type="ECO:0000313" key="2">
    <source>
        <dbReference type="EMBL" id="GER34261.1"/>
    </source>
</evidence>
<dbReference type="EMBL" id="BKCP01004861">
    <property type="protein sequence ID" value="GER34261.1"/>
    <property type="molecule type" value="Genomic_DNA"/>
</dbReference>
<evidence type="ECO:0000256" key="1">
    <source>
        <dbReference type="SAM" id="MobiDB-lite"/>
    </source>
</evidence>
<feature type="compositionally biased region" description="Polar residues" evidence="1">
    <location>
        <begin position="110"/>
        <end position="122"/>
    </location>
</feature>
<evidence type="ECO:0000313" key="3">
    <source>
        <dbReference type="Proteomes" id="UP000325081"/>
    </source>
</evidence>
<proteinExistence type="predicted"/>
<dbReference type="Proteomes" id="UP000325081">
    <property type="component" value="Unassembled WGS sequence"/>
</dbReference>
<organism evidence="2 3">
    <name type="scientific">Striga asiatica</name>
    <name type="common">Asiatic witchweed</name>
    <name type="synonym">Buchnera asiatica</name>
    <dbReference type="NCBI Taxonomy" id="4170"/>
    <lineage>
        <taxon>Eukaryota</taxon>
        <taxon>Viridiplantae</taxon>
        <taxon>Streptophyta</taxon>
        <taxon>Embryophyta</taxon>
        <taxon>Tracheophyta</taxon>
        <taxon>Spermatophyta</taxon>
        <taxon>Magnoliopsida</taxon>
        <taxon>eudicotyledons</taxon>
        <taxon>Gunneridae</taxon>
        <taxon>Pentapetalae</taxon>
        <taxon>asterids</taxon>
        <taxon>lamiids</taxon>
        <taxon>Lamiales</taxon>
        <taxon>Orobanchaceae</taxon>
        <taxon>Buchnereae</taxon>
        <taxon>Striga</taxon>
    </lineage>
</organism>